<dbReference type="InterPro" id="IPR002885">
    <property type="entry name" value="PPR_rpt"/>
</dbReference>
<evidence type="ECO:0000256" key="2">
    <source>
        <dbReference type="PROSITE-ProRule" id="PRU00708"/>
    </source>
</evidence>
<dbReference type="Gene3D" id="1.25.40.10">
    <property type="entry name" value="Tetratricopeptide repeat domain"/>
    <property type="match status" value="1"/>
</dbReference>
<dbReference type="Pfam" id="PF17177">
    <property type="entry name" value="PPR_long"/>
    <property type="match status" value="1"/>
</dbReference>
<proteinExistence type="evidence at transcript level"/>
<dbReference type="PANTHER" id="PTHR47447">
    <property type="entry name" value="OS03G0856100 PROTEIN"/>
    <property type="match status" value="1"/>
</dbReference>
<accession>I2CRM8</accession>
<gene>
    <name evidence="4" type="ORF">NGATSA_3033600</name>
</gene>
<dbReference type="InterPro" id="IPR011990">
    <property type="entry name" value="TPR-like_helical_dom_sf"/>
</dbReference>
<dbReference type="EMBL" id="JU980498">
    <property type="protein sequence ID" value="AFJ69561.1"/>
    <property type="molecule type" value="mRNA"/>
</dbReference>
<feature type="domain" description="PROP1-like PPR" evidence="3">
    <location>
        <begin position="6"/>
        <end position="86"/>
    </location>
</feature>
<feature type="non-terminal residue" evidence="4">
    <location>
        <position position="94"/>
    </location>
</feature>
<reference evidence="4" key="2">
    <citation type="journal article" date="2012" name="Nat. Commun.">
        <title>Draft genome sequence and genetic transformation of the oleaginous alga Nannochloropis gaditana.</title>
        <authorList>
            <person name="Radakovits R."/>
            <person name="Jinkerson R.E."/>
            <person name="Fuerstenberg S.I."/>
            <person name="Tae H."/>
            <person name="Settlage R.E."/>
            <person name="Boore J.L."/>
            <person name="Posewitz M.C."/>
        </authorList>
    </citation>
    <scope>NUCLEOTIDE SEQUENCE</scope>
    <source>
        <strain evidence="4">CCMP526</strain>
    </source>
</reference>
<evidence type="ECO:0000313" key="4">
    <source>
        <dbReference type="EMBL" id="AFJ69561.1"/>
    </source>
</evidence>
<reference evidence="4" key="1">
    <citation type="journal article" date="2012" name="Bioengineered">
        <title>Additional insights into the genome of the oleaginous model alga Nannochloropsis gaditana.</title>
        <authorList>
            <person name="Jinkerson R.E."/>
            <person name="Radakovits R."/>
            <person name="Posewitz M.C."/>
        </authorList>
    </citation>
    <scope>NUCLEOTIDE SEQUENCE</scope>
    <source>
        <strain evidence="4">CCMP526</strain>
    </source>
</reference>
<organism evidence="4">
    <name type="scientific">Nannochloropsis gaditana (strain CCMP526)</name>
    <name type="common">Green microalga</name>
    <name type="synonym">Microchloropsis gaditana</name>
    <dbReference type="NCBI Taxonomy" id="1093141"/>
    <lineage>
        <taxon>Eukaryota</taxon>
        <taxon>Sar</taxon>
        <taxon>Stramenopiles</taxon>
        <taxon>Ochrophyta</taxon>
        <taxon>Eustigmatophyceae</taxon>
        <taxon>Eustigmatales</taxon>
        <taxon>Monodopsidaceae</taxon>
        <taxon>Nannochloropsis</taxon>
    </lineage>
</organism>
<dbReference type="PROSITE" id="PS51375">
    <property type="entry name" value="PPR"/>
    <property type="match status" value="1"/>
</dbReference>
<evidence type="ECO:0000256" key="1">
    <source>
        <dbReference type="ARBA" id="ARBA00022737"/>
    </source>
</evidence>
<dbReference type="NCBIfam" id="TIGR00756">
    <property type="entry name" value="PPR"/>
    <property type="match status" value="1"/>
</dbReference>
<feature type="repeat" description="PPR" evidence="2">
    <location>
        <begin position="23"/>
        <end position="57"/>
    </location>
</feature>
<keyword evidence="1" id="KW-0677">Repeat</keyword>
<dbReference type="InterPro" id="IPR033443">
    <property type="entry name" value="PROP1-like_PPR_dom"/>
</dbReference>
<protein>
    <submittedName>
        <fullName evidence="4">Mitochondrial protein</fullName>
    </submittedName>
</protein>
<evidence type="ECO:0000259" key="3">
    <source>
        <dbReference type="Pfam" id="PF17177"/>
    </source>
</evidence>
<dbReference type="AlphaFoldDB" id="I2CRM8"/>
<sequence length="94" mass="9835">KTGAWEVCLQVLQSLPSRGLRPDEVSFNTAAHACARGGQVDKALGLLPGMVAAGLRPSSRTFGAVLDACRRGNDWQAALRVLRGMEGGRGGGME</sequence>
<feature type="non-terminal residue" evidence="4">
    <location>
        <position position="1"/>
    </location>
</feature>
<dbReference type="PANTHER" id="PTHR47447:SF17">
    <property type="entry name" value="OS12G0638900 PROTEIN"/>
    <property type="match status" value="1"/>
</dbReference>
<name>I2CRM8_NANGC</name>